<keyword evidence="2" id="KW-0132">Cell division</keyword>
<dbReference type="Pfam" id="PF20168">
    <property type="entry name" value="PDS5"/>
    <property type="match status" value="1"/>
</dbReference>
<dbReference type="GO" id="GO:0035825">
    <property type="term" value="P:homologous recombination"/>
    <property type="evidence" value="ECO:0007669"/>
    <property type="project" value="UniProtKB-ARBA"/>
</dbReference>
<evidence type="ECO:0000256" key="6">
    <source>
        <dbReference type="ARBA" id="ARBA00023242"/>
    </source>
</evidence>
<dbReference type="InterPro" id="IPR016024">
    <property type="entry name" value="ARM-type_fold"/>
</dbReference>
<dbReference type="PANTHER" id="PTHR12663:SF69">
    <property type="entry name" value="SISTER CHROMATID COHESION PROTEIN PDS5 HOMOLOG E"/>
    <property type="match status" value="1"/>
</dbReference>
<protein>
    <submittedName>
        <fullName evidence="9">OLC1v1005869C1</fullName>
    </submittedName>
</protein>
<dbReference type="PANTHER" id="PTHR12663">
    <property type="entry name" value="ANDROGEN INDUCED INHIBITOR OF PROLIFERATION AS3 / PDS5-RELATED"/>
    <property type="match status" value="1"/>
</dbReference>
<keyword evidence="5" id="KW-0234">DNA repair</keyword>
<sequence length="559" mass="63545">MAKESNLCSRLIGNGVKLLVPPPSTDGILSALDSVEDLLSSLGVGQDPSPVIRDALLPAIKGLNSDKLFKHLNLDVRVSVLGCIHELIRVLSPEPPYKNDFLKEIFQQTVEDVFGKLSSLSGRSYVMALKILRNVAKCKSGMILLELGCNALIRRMFHIFLETIQQNFPDIVFTNMEEIMTCVIREADELSLDLLKPLLHMANKENQVISPLSWRLAVKVLKNCSEKLDPYLKELSKQLRKEAEACTYVNSSILPDMPELDNVINPEIEKNGSSKSSNGPEQIESLQNVDEETFQMDAVGSQEGLATNECELVDLERNSNTSISSAVEKNVELNEIGDDEPIQPGRSHSEGQMGDEQIAVAKEPVWLDVTSKKRKYILSDYGMIKGKGTNSESNDEILPKGFKNPRPDKEYREELIGARVLVWRLNDRRFYEGVVENYDPVKKEHKVAYLDADVQKLRLEEHRWLVHERYEISSRQCCKRPRRRKEYREEIVGSRVMVWWPQDLKSYEAVVLAYDPVQEQHKVVYFDGDEEYVKLVGQNCIFLGDKHTQEVQEAEIPNS</sequence>
<dbReference type="GO" id="GO:0000785">
    <property type="term" value="C:chromatin"/>
    <property type="evidence" value="ECO:0007669"/>
    <property type="project" value="TreeGrafter"/>
</dbReference>
<evidence type="ECO:0000256" key="8">
    <source>
        <dbReference type="SAM" id="MobiDB-lite"/>
    </source>
</evidence>
<reference evidence="9" key="1">
    <citation type="submission" date="2023-03" db="EMBL/GenBank/DDBJ databases">
        <authorList>
            <person name="Julca I."/>
        </authorList>
    </citation>
    <scope>NUCLEOTIDE SEQUENCE</scope>
</reference>
<evidence type="ECO:0000256" key="3">
    <source>
        <dbReference type="ARBA" id="ARBA00022763"/>
    </source>
</evidence>
<proteinExistence type="predicted"/>
<dbReference type="GO" id="GO:0006281">
    <property type="term" value="P:DNA repair"/>
    <property type="evidence" value="ECO:0007669"/>
    <property type="project" value="UniProtKB-KW"/>
</dbReference>
<evidence type="ECO:0000256" key="1">
    <source>
        <dbReference type="ARBA" id="ARBA00004123"/>
    </source>
</evidence>
<evidence type="ECO:0000256" key="7">
    <source>
        <dbReference type="ARBA" id="ARBA00023306"/>
    </source>
</evidence>
<dbReference type="Proteomes" id="UP001161247">
    <property type="component" value="Chromosome 5"/>
</dbReference>
<dbReference type="SUPFAM" id="SSF63748">
    <property type="entry name" value="Tudor/PWWP/MBT"/>
    <property type="match status" value="1"/>
</dbReference>
<keyword evidence="7" id="KW-0131">Cell cycle</keyword>
<evidence type="ECO:0000256" key="5">
    <source>
        <dbReference type="ARBA" id="ARBA00023204"/>
    </source>
</evidence>
<dbReference type="GO" id="GO:0051301">
    <property type="term" value="P:cell division"/>
    <property type="evidence" value="ECO:0007669"/>
    <property type="project" value="UniProtKB-KW"/>
</dbReference>
<dbReference type="GO" id="GO:0005634">
    <property type="term" value="C:nucleus"/>
    <property type="evidence" value="ECO:0007669"/>
    <property type="project" value="UniProtKB-SubCell"/>
</dbReference>
<keyword evidence="4" id="KW-0498">Mitosis</keyword>
<dbReference type="CDD" id="cd20404">
    <property type="entry name" value="Tudor_Agenet_AtEML-like"/>
    <property type="match status" value="2"/>
</dbReference>
<evidence type="ECO:0000256" key="4">
    <source>
        <dbReference type="ARBA" id="ARBA00022776"/>
    </source>
</evidence>
<accession>A0AAV1DGX5</accession>
<evidence type="ECO:0000256" key="2">
    <source>
        <dbReference type="ARBA" id="ARBA00022618"/>
    </source>
</evidence>
<dbReference type="EMBL" id="OX459122">
    <property type="protein sequence ID" value="CAI9106666.1"/>
    <property type="molecule type" value="Genomic_DNA"/>
</dbReference>
<keyword evidence="3" id="KW-0227">DNA damage</keyword>
<gene>
    <name evidence="9" type="ORF">OLC1_LOCUS15133</name>
</gene>
<organism evidence="9 10">
    <name type="scientific">Oldenlandia corymbosa var. corymbosa</name>
    <dbReference type="NCBI Taxonomy" id="529605"/>
    <lineage>
        <taxon>Eukaryota</taxon>
        <taxon>Viridiplantae</taxon>
        <taxon>Streptophyta</taxon>
        <taxon>Embryophyta</taxon>
        <taxon>Tracheophyta</taxon>
        <taxon>Spermatophyta</taxon>
        <taxon>Magnoliopsida</taxon>
        <taxon>eudicotyledons</taxon>
        <taxon>Gunneridae</taxon>
        <taxon>Pentapetalae</taxon>
        <taxon>asterids</taxon>
        <taxon>lamiids</taxon>
        <taxon>Gentianales</taxon>
        <taxon>Rubiaceae</taxon>
        <taxon>Rubioideae</taxon>
        <taxon>Spermacoceae</taxon>
        <taxon>Hedyotis-Oldenlandia complex</taxon>
        <taxon>Oldenlandia</taxon>
    </lineage>
</organism>
<dbReference type="Gene3D" id="2.30.30.140">
    <property type="match status" value="1"/>
</dbReference>
<comment type="subcellular location">
    <subcellularLocation>
        <location evidence="1">Nucleus</location>
    </subcellularLocation>
</comment>
<keyword evidence="10" id="KW-1185">Reference proteome</keyword>
<evidence type="ECO:0000313" key="10">
    <source>
        <dbReference type="Proteomes" id="UP001161247"/>
    </source>
</evidence>
<feature type="region of interest" description="Disordered" evidence="8">
    <location>
        <begin position="323"/>
        <end position="354"/>
    </location>
</feature>
<dbReference type="InterPro" id="IPR039776">
    <property type="entry name" value="Pds5"/>
</dbReference>
<dbReference type="SUPFAM" id="SSF48371">
    <property type="entry name" value="ARM repeat"/>
    <property type="match status" value="1"/>
</dbReference>
<name>A0AAV1DGX5_OLDCO</name>
<dbReference type="GO" id="GO:0007064">
    <property type="term" value="P:mitotic sister chromatid cohesion"/>
    <property type="evidence" value="ECO:0007669"/>
    <property type="project" value="InterPro"/>
</dbReference>
<dbReference type="AlphaFoldDB" id="A0AAV1DGX5"/>
<evidence type="ECO:0000313" key="9">
    <source>
        <dbReference type="EMBL" id="CAI9106666.1"/>
    </source>
</evidence>
<keyword evidence="6" id="KW-0539">Nucleus</keyword>